<dbReference type="Gene3D" id="3.40.190.10">
    <property type="entry name" value="Periplasmic binding protein-like II"/>
    <property type="match status" value="2"/>
</dbReference>
<dbReference type="GO" id="GO:0016020">
    <property type="term" value="C:membrane"/>
    <property type="evidence" value="ECO:0007669"/>
    <property type="project" value="InterPro"/>
</dbReference>
<protein>
    <recommendedName>
        <fullName evidence="6">Putative aliphatic sulfonates-binding protein</fullName>
    </recommendedName>
</protein>
<sequence length="324" mass="33571">MISTARRLLAVLLLTAAAGTACGSEDPATTGQPAKVTLRVGDQKAGSQALLKAAGLLDGTDYTITWSQFTSGPPLLEAVNAGAVDVGGVGNTPPVFAAAAGSKIKVVAAYRQNLAAAAIVVPDASPITAPAQLKGKKVAVAKGSSAHYHLLSVLKKEGLTFADILPQYLQPADALAAFSGGTVDAWAIWDPFTSQASIQHKARLLVNGEGYVNGLNFQVAAPSAVDEKEAALRDFLTRLAKARAWSVNHKAEWAKVWAAETGLPQEVADAAVDNAVATPILIDDAVVTSEQQMADAFSAEGLIPGSLKFADFVDQRFNDVVSAQ</sequence>
<comment type="subcellular location">
    <subcellularLocation>
        <location evidence="1">Periplasm</location>
    </subcellularLocation>
</comment>
<proteinExistence type="inferred from homology"/>
<dbReference type="FunFam" id="3.40.190.10:FF:000050">
    <property type="entry name" value="Sulfonate ABC transporter substrate-binding protein"/>
    <property type="match status" value="1"/>
</dbReference>
<accession>A0A5M3WHD6</accession>
<evidence type="ECO:0000313" key="9">
    <source>
        <dbReference type="EMBL" id="GES08545.1"/>
    </source>
</evidence>
<comment type="similarity">
    <text evidence="2">Belongs to the bacterial solute-binding protein SsuA/TauA family.</text>
</comment>
<dbReference type="GO" id="GO:0042597">
    <property type="term" value="C:periplasmic space"/>
    <property type="evidence" value="ECO:0007669"/>
    <property type="project" value="UniProtKB-SubCell"/>
</dbReference>
<dbReference type="CDD" id="cd13558">
    <property type="entry name" value="PBP2_SsuA_like_2"/>
    <property type="match status" value="1"/>
</dbReference>
<reference evidence="9 10" key="1">
    <citation type="submission" date="2019-10" db="EMBL/GenBank/DDBJ databases">
        <title>Whole genome shotgun sequence of Acrocarpospora macrocephala NBRC 16266.</title>
        <authorList>
            <person name="Ichikawa N."/>
            <person name="Kimura A."/>
            <person name="Kitahashi Y."/>
            <person name="Komaki H."/>
            <person name="Oguchi A."/>
        </authorList>
    </citation>
    <scope>NUCLEOTIDE SEQUENCE [LARGE SCALE GENOMIC DNA]</scope>
    <source>
        <strain evidence="9 10">NBRC 16266</strain>
    </source>
</reference>
<keyword evidence="10" id="KW-1185">Reference proteome</keyword>
<name>A0A5M3WHD6_9ACTN</name>
<dbReference type="SUPFAM" id="SSF53850">
    <property type="entry name" value="Periplasmic binding protein-like II"/>
    <property type="match status" value="1"/>
</dbReference>
<evidence type="ECO:0000256" key="5">
    <source>
        <dbReference type="ARBA" id="ARBA00055538"/>
    </source>
</evidence>
<dbReference type="NCBIfam" id="TIGR01728">
    <property type="entry name" value="SsuA_fam"/>
    <property type="match status" value="1"/>
</dbReference>
<dbReference type="InterPro" id="IPR010067">
    <property type="entry name" value="ABC_SsuA_sub-bd"/>
</dbReference>
<evidence type="ECO:0000259" key="8">
    <source>
        <dbReference type="SMART" id="SM00062"/>
    </source>
</evidence>
<dbReference type="GO" id="GO:0042626">
    <property type="term" value="F:ATPase-coupled transmembrane transporter activity"/>
    <property type="evidence" value="ECO:0007669"/>
    <property type="project" value="InterPro"/>
</dbReference>
<dbReference type="Pfam" id="PF09084">
    <property type="entry name" value="NMT1"/>
    <property type="match status" value="1"/>
</dbReference>
<evidence type="ECO:0000256" key="3">
    <source>
        <dbReference type="ARBA" id="ARBA00022448"/>
    </source>
</evidence>
<evidence type="ECO:0000256" key="4">
    <source>
        <dbReference type="ARBA" id="ARBA00022729"/>
    </source>
</evidence>
<dbReference type="Proteomes" id="UP000331127">
    <property type="component" value="Unassembled WGS sequence"/>
</dbReference>
<dbReference type="InterPro" id="IPR001638">
    <property type="entry name" value="Solute-binding_3/MltF_N"/>
</dbReference>
<dbReference type="PANTHER" id="PTHR30024:SF48">
    <property type="entry name" value="ABC TRANSPORTER SUBSTRATE-BINDING PROTEIN"/>
    <property type="match status" value="1"/>
</dbReference>
<dbReference type="AlphaFoldDB" id="A0A5M3WHD6"/>
<dbReference type="PANTHER" id="PTHR30024">
    <property type="entry name" value="ALIPHATIC SULFONATES-BINDING PROTEIN-RELATED"/>
    <property type="match status" value="1"/>
</dbReference>
<dbReference type="RefSeq" id="WP_155354153.1">
    <property type="nucleotide sequence ID" value="NZ_BAAAHL010000046.1"/>
</dbReference>
<evidence type="ECO:0000313" key="10">
    <source>
        <dbReference type="Proteomes" id="UP000331127"/>
    </source>
</evidence>
<evidence type="ECO:0000256" key="6">
    <source>
        <dbReference type="ARBA" id="ARBA00070228"/>
    </source>
</evidence>
<evidence type="ECO:0000256" key="2">
    <source>
        <dbReference type="ARBA" id="ARBA00010742"/>
    </source>
</evidence>
<comment type="function">
    <text evidence="5">Part of a binding-protein-dependent transport system for aliphatic sulfonates. Putative binding protein.</text>
</comment>
<feature type="domain" description="Solute-binding protein family 3/N-terminal" evidence="8">
    <location>
        <begin position="37"/>
        <end position="249"/>
    </location>
</feature>
<dbReference type="EMBL" id="BLAE01000011">
    <property type="protein sequence ID" value="GES08545.1"/>
    <property type="molecule type" value="Genomic_DNA"/>
</dbReference>
<comment type="caution">
    <text evidence="9">The sequence shown here is derived from an EMBL/GenBank/DDBJ whole genome shotgun (WGS) entry which is preliminary data.</text>
</comment>
<gene>
    <name evidence="9" type="primary">ssuA_1</name>
    <name evidence="9" type="ORF">Amac_021410</name>
</gene>
<organism evidence="9 10">
    <name type="scientific">Acrocarpospora macrocephala</name>
    <dbReference type="NCBI Taxonomy" id="150177"/>
    <lineage>
        <taxon>Bacteria</taxon>
        <taxon>Bacillati</taxon>
        <taxon>Actinomycetota</taxon>
        <taxon>Actinomycetes</taxon>
        <taxon>Streptosporangiales</taxon>
        <taxon>Streptosporangiaceae</taxon>
        <taxon>Acrocarpospora</taxon>
    </lineage>
</organism>
<dbReference type="OrthoDB" id="506623at2"/>
<dbReference type="SMART" id="SM00062">
    <property type="entry name" value="PBPb"/>
    <property type="match status" value="1"/>
</dbReference>
<keyword evidence="4 7" id="KW-0732">Signal</keyword>
<evidence type="ECO:0000256" key="7">
    <source>
        <dbReference type="SAM" id="SignalP"/>
    </source>
</evidence>
<feature type="chain" id="PRO_5024333579" description="Putative aliphatic sulfonates-binding protein" evidence="7">
    <location>
        <begin position="24"/>
        <end position="324"/>
    </location>
</feature>
<keyword evidence="3" id="KW-0813">Transport</keyword>
<dbReference type="PROSITE" id="PS51257">
    <property type="entry name" value="PROKAR_LIPOPROTEIN"/>
    <property type="match status" value="1"/>
</dbReference>
<dbReference type="InterPro" id="IPR015168">
    <property type="entry name" value="SsuA/THI5"/>
</dbReference>
<evidence type="ECO:0000256" key="1">
    <source>
        <dbReference type="ARBA" id="ARBA00004418"/>
    </source>
</evidence>
<feature type="signal peptide" evidence="7">
    <location>
        <begin position="1"/>
        <end position="23"/>
    </location>
</feature>